<sequence>MNGRIFERPVLVKNGQFVVEEIGSLADAFEFLERWPESRRGPIYQTALRACQRAHDGHVSLSVARDAFAGFARSVKILEPVSTALPWMTGAKSGRGGVPA</sequence>
<dbReference type="AlphaFoldDB" id="A0A1G5Z1X8"/>
<evidence type="ECO:0000313" key="2">
    <source>
        <dbReference type="Proteomes" id="UP000198588"/>
    </source>
</evidence>
<evidence type="ECO:0008006" key="3">
    <source>
        <dbReference type="Google" id="ProtNLM"/>
    </source>
</evidence>
<dbReference type="STRING" id="1165689.SAMN02927914_04119"/>
<organism evidence="1 2">
    <name type="scientific">Mesorhizobium qingshengii</name>
    <dbReference type="NCBI Taxonomy" id="1165689"/>
    <lineage>
        <taxon>Bacteria</taxon>
        <taxon>Pseudomonadati</taxon>
        <taxon>Pseudomonadota</taxon>
        <taxon>Alphaproteobacteria</taxon>
        <taxon>Hyphomicrobiales</taxon>
        <taxon>Phyllobacteriaceae</taxon>
        <taxon>Mesorhizobium</taxon>
    </lineage>
</organism>
<dbReference type="InterPro" id="IPR010385">
    <property type="entry name" value="DUF982"/>
</dbReference>
<reference evidence="1 2" key="1">
    <citation type="submission" date="2016-10" db="EMBL/GenBank/DDBJ databases">
        <authorList>
            <person name="de Groot N.N."/>
        </authorList>
    </citation>
    <scope>NUCLEOTIDE SEQUENCE [LARGE SCALE GENOMIC DNA]</scope>
    <source>
        <strain evidence="1 2">CGMCC 1.12097</strain>
    </source>
</reference>
<accession>A0A1G5Z1X8</accession>
<dbReference type="Pfam" id="PF06169">
    <property type="entry name" value="DUF982"/>
    <property type="match status" value="1"/>
</dbReference>
<evidence type="ECO:0000313" key="1">
    <source>
        <dbReference type="EMBL" id="SDA89079.1"/>
    </source>
</evidence>
<dbReference type="EMBL" id="FMXM01000013">
    <property type="protein sequence ID" value="SDA89079.1"/>
    <property type="molecule type" value="Genomic_DNA"/>
</dbReference>
<protein>
    <recommendedName>
        <fullName evidence="3">DUF982 domain-containing protein</fullName>
    </recommendedName>
</protein>
<dbReference type="Proteomes" id="UP000198588">
    <property type="component" value="Unassembled WGS sequence"/>
</dbReference>
<dbReference type="Gene3D" id="6.10.250.730">
    <property type="match status" value="1"/>
</dbReference>
<gene>
    <name evidence="1" type="ORF">SAMN02927914_04119</name>
</gene>
<dbReference type="RefSeq" id="WP_091581639.1">
    <property type="nucleotide sequence ID" value="NZ_FMXM01000013.1"/>
</dbReference>
<dbReference type="OrthoDB" id="8388069at2"/>
<name>A0A1G5Z1X8_9HYPH</name>
<proteinExistence type="predicted"/>